<proteinExistence type="predicted"/>
<dbReference type="Proteomes" id="UP000194266">
    <property type="component" value="Unassembled WGS sequence"/>
</dbReference>
<dbReference type="Pfam" id="PF12277">
    <property type="entry name" value="DUF3618"/>
    <property type="match status" value="1"/>
</dbReference>
<reference evidence="3 4" key="1">
    <citation type="submission" date="2016-12" db="EMBL/GenBank/DDBJ databases">
        <title>Genome Mining:The Detection of Biosynthetic Gene Clusters to Aid in the Expression of Curamycin A produced by Streptomyces sp. strain CZA14.</title>
        <authorList>
            <person name="Durrell K.A."/>
            <person name="Kirby B.M."/>
            <person name="Khan W."/>
            <person name="Mthethwa T."/>
            <person name="Le Roes-Hill M."/>
        </authorList>
    </citation>
    <scope>NUCLEOTIDE SEQUENCE [LARGE SCALE GENOMIC DNA]</scope>
    <source>
        <strain evidence="3 4">CZA14</strain>
    </source>
</reference>
<feature type="region of interest" description="Disordered" evidence="1">
    <location>
        <begin position="156"/>
        <end position="220"/>
    </location>
</feature>
<feature type="compositionally biased region" description="Low complexity" evidence="1">
    <location>
        <begin position="77"/>
        <end position="89"/>
    </location>
</feature>
<comment type="caution">
    <text evidence="3">The sequence shown here is derived from an EMBL/GenBank/DDBJ whole genome shotgun (WGS) entry which is preliminary data.</text>
</comment>
<evidence type="ECO:0000256" key="2">
    <source>
        <dbReference type="SAM" id="Phobius"/>
    </source>
</evidence>
<keyword evidence="4" id="KW-1185">Reference proteome</keyword>
<organism evidence="3 4">
    <name type="scientific">Streptomyces pharetrae CZA14</name>
    <dbReference type="NCBI Taxonomy" id="1144883"/>
    <lineage>
        <taxon>Bacteria</taxon>
        <taxon>Bacillati</taxon>
        <taxon>Actinomycetota</taxon>
        <taxon>Actinomycetes</taxon>
        <taxon>Kitasatosporales</taxon>
        <taxon>Streptomycetaceae</taxon>
        <taxon>Streptomyces</taxon>
    </lineage>
</organism>
<feature type="region of interest" description="Disordered" evidence="1">
    <location>
        <begin position="53"/>
        <end position="89"/>
    </location>
</feature>
<keyword evidence="2" id="KW-0812">Transmembrane</keyword>
<accession>A0ABX3YRQ3</accession>
<evidence type="ECO:0008006" key="5">
    <source>
        <dbReference type="Google" id="ProtNLM"/>
    </source>
</evidence>
<name>A0ABX3YRQ3_9ACTN</name>
<keyword evidence="2" id="KW-1133">Transmembrane helix</keyword>
<evidence type="ECO:0000313" key="4">
    <source>
        <dbReference type="Proteomes" id="UP000194266"/>
    </source>
</evidence>
<protein>
    <recommendedName>
        <fullName evidence="5">DUF3618 domain-containing protein</fullName>
    </recommendedName>
</protein>
<keyword evidence="2" id="KW-0472">Membrane</keyword>
<gene>
    <name evidence="3" type="ORF">OQI_01010</name>
</gene>
<evidence type="ECO:0000256" key="1">
    <source>
        <dbReference type="SAM" id="MobiDB-lite"/>
    </source>
</evidence>
<evidence type="ECO:0000313" key="3">
    <source>
        <dbReference type="EMBL" id="OSZ62174.1"/>
    </source>
</evidence>
<dbReference type="InterPro" id="IPR022062">
    <property type="entry name" value="DUF3618"/>
</dbReference>
<feature type="transmembrane region" description="Helical" evidence="2">
    <location>
        <begin position="107"/>
        <end position="126"/>
    </location>
</feature>
<sequence>MGTSPDQMRAEINATRDRLSADVDRLADYASPRRVVRRRTRRVRGAVSGVRERVMGTASDTAHGVRSGAQSAAGSLQEGTQQAAGQAGEAIRQAPDQAMRRTQGNPLAAGVIAFGFGMLVSSMLPATQAEQEKATDLMERGGEALEPVKQAALDSAQHLKEGAKEAAQSATQEVKDTAAEGARTTQDEARDQATRVTEQARGSGRQVADEARRQPGAGAP</sequence>
<dbReference type="RefSeq" id="WP_086167430.1">
    <property type="nucleotide sequence ID" value="NZ_MRYD01000003.1"/>
</dbReference>
<dbReference type="EMBL" id="MRYD01000003">
    <property type="protein sequence ID" value="OSZ62174.1"/>
    <property type="molecule type" value="Genomic_DNA"/>
</dbReference>